<dbReference type="NCBIfam" id="TIGR00964">
    <property type="entry name" value="secE_bact"/>
    <property type="match status" value="1"/>
</dbReference>
<dbReference type="Gene3D" id="1.20.5.1030">
    <property type="entry name" value="Preprotein translocase secy subunit"/>
    <property type="match status" value="1"/>
</dbReference>
<evidence type="ECO:0000256" key="4">
    <source>
        <dbReference type="ARBA" id="ARBA00022927"/>
    </source>
</evidence>
<dbReference type="Proteomes" id="UP000184432">
    <property type="component" value="Unassembled WGS sequence"/>
</dbReference>
<comment type="similarity">
    <text evidence="8">Belongs to the SecE/SEC61-gamma family.</text>
</comment>
<keyword evidence="4 8" id="KW-0653">Protein transport</keyword>
<dbReference type="GO" id="GO:0009306">
    <property type="term" value="P:protein secretion"/>
    <property type="evidence" value="ECO:0007669"/>
    <property type="project" value="UniProtKB-UniRule"/>
</dbReference>
<dbReference type="GO" id="GO:0008320">
    <property type="term" value="F:protein transmembrane transporter activity"/>
    <property type="evidence" value="ECO:0007669"/>
    <property type="project" value="UniProtKB-UniRule"/>
</dbReference>
<sequence>MAGLINYITESYNELKNHVTWTPWAEAQRLTIVVIVFSVIFSLAIWGVDTVFSNMIEYYFTLVKS</sequence>
<dbReference type="EMBL" id="FQYP01000016">
    <property type="protein sequence ID" value="SHJ69751.1"/>
    <property type="molecule type" value="Genomic_DNA"/>
</dbReference>
<dbReference type="HAMAP" id="MF_00422">
    <property type="entry name" value="SecE"/>
    <property type="match status" value="1"/>
</dbReference>
<dbReference type="GO" id="GO:0006605">
    <property type="term" value="P:protein targeting"/>
    <property type="evidence" value="ECO:0007669"/>
    <property type="project" value="UniProtKB-UniRule"/>
</dbReference>
<keyword evidence="6 8" id="KW-0811">Translocation</keyword>
<dbReference type="RefSeq" id="WP_073322006.1">
    <property type="nucleotide sequence ID" value="NZ_FQYP01000016.1"/>
</dbReference>
<evidence type="ECO:0000256" key="2">
    <source>
        <dbReference type="ARBA" id="ARBA00022448"/>
    </source>
</evidence>
<dbReference type="GO" id="GO:0005886">
    <property type="term" value="C:plasma membrane"/>
    <property type="evidence" value="ECO:0007669"/>
    <property type="project" value="UniProtKB-SubCell"/>
</dbReference>
<dbReference type="InterPro" id="IPR001901">
    <property type="entry name" value="Translocase_SecE/Sec61-g"/>
</dbReference>
<organism evidence="9 10">
    <name type="scientific">Aquimarina spongiae</name>
    <dbReference type="NCBI Taxonomy" id="570521"/>
    <lineage>
        <taxon>Bacteria</taxon>
        <taxon>Pseudomonadati</taxon>
        <taxon>Bacteroidota</taxon>
        <taxon>Flavobacteriia</taxon>
        <taxon>Flavobacteriales</taxon>
        <taxon>Flavobacteriaceae</taxon>
        <taxon>Aquimarina</taxon>
    </lineage>
</organism>
<comment type="subunit">
    <text evidence="8">Component of the Sec protein translocase complex. Heterotrimer consisting of SecY, SecE and SecG subunits. The heterotrimers can form oligomers, although 1 heterotrimer is thought to be able to translocate proteins. Interacts with the ribosome. Interacts with SecDF, and other proteins may be involved. Interacts with SecA.</text>
</comment>
<name>A0A1M6LEU8_9FLAO</name>
<reference evidence="10" key="1">
    <citation type="submission" date="2016-11" db="EMBL/GenBank/DDBJ databases">
        <authorList>
            <person name="Varghese N."/>
            <person name="Submissions S."/>
        </authorList>
    </citation>
    <scope>NUCLEOTIDE SEQUENCE [LARGE SCALE GENOMIC DNA]</scope>
    <source>
        <strain evidence="10">DSM 22623</strain>
    </source>
</reference>
<keyword evidence="5 8" id="KW-1133">Transmembrane helix</keyword>
<evidence type="ECO:0000256" key="6">
    <source>
        <dbReference type="ARBA" id="ARBA00023010"/>
    </source>
</evidence>
<keyword evidence="2 8" id="KW-0813">Transport</keyword>
<dbReference type="OrthoDB" id="9810735at2"/>
<dbReference type="GO" id="GO:0043952">
    <property type="term" value="P:protein transport by the Sec complex"/>
    <property type="evidence" value="ECO:0007669"/>
    <property type="project" value="UniProtKB-UniRule"/>
</dbReference>
<dbReference type="InterPro" id="IPR038379">
    <property type="entry name" value="SecE_sf"/>
</dbReference>
<evidence type="ECO:0000256" key="7">
    <source>
        <dbReference type="ARBA" id="ARBA00023136"/>
    </source>
</evidence>
<keyword evidence="8" id="KW-1003">Cell membrane</keyword>
<keyword evidence="10" id="KW-1185">Reference proteome</keyword>
<protein>
    <recommendedName>
        <fullName evidence="8">Protein translocase subunit SecE</fullName>
    </recommendedName>
</protein>
<dbReference type="AlphaFoldDB" id="A0A1M6LEU8"/>
<evidence type="ECO:0000256" key="8">
    <source>
        <dbReference type="HAMAP-Rule" id="MF_00422"/>
    </source>
</evidence>
<proteinExistence type="inferred from homology"/>
<keyword evidence="7 8" id="KW-0472">Membrane</keyword>
<evidence type="ECO:0000256" key="5">
    <source>
        <dbReference type="ARBA" id="ARBA00022989"/>
    </source>
</evidence>
<dbReference type="STRING" id="570521.SAMN04488508_11611"/>
<dbReference type="Pfam" id="PF00584">
    <property type="entry name" value="SecE"/>
    <property type="match status" value="1"/>
</dbReference>
<keyword evidence="3 8" id="KW-0812">Transmembrane</keyword>
<comment type="function">
    <text evidence="8">Essential subunit of the Sec protein translocation channel SecYEG. Clamps together the 2 halves of SecY. May contact the channel plug during translocation.</text>
</comment>
<comment type="subcellular location">
    <subcellularLocation>
        <location evidence="8">Cell membrane</location>
        <topology evidence="8">Single-pass membrane protein</topology>
    </subcellularLocation>
    <subcellularLocation>
        <location evidence="1">Membrane</location>
    </subcellularLocation>
</comment>
<dbReference type="InterPro" id="IPR005807">
    <property type="entry name" value="SecE_bac"/>
</dbReference>
<evidence type="ECO:0000256" key="3">
    <source>
        <dbReference type="ARBA" id="ARBA00022692"/>
    </source>
</evidence>
<evidence type="ECO:0000256" key="1">
    <source>
        <dbReference type="ARBA" id="ARBA00004370"/>
    </source>
</evidence>
<evidence type="ECO:0000313" key="9">
    <source>
        <dbReference type="EMBL" id="SHJ69751.1"/>
    </source>
</evidence>
<gene>
    <name evidence="8" type="primary">secE</name>
    <name evidence="9" type="ORF">SAMN04488508_11611</name>
</gene>
<accession>A0A1M6LEU8</accession>
<dbReference type="GO" id="GO:0065002">
    <property type="term" value="P:intracellular protein transmembrane transport"/>
    <property type="evidence" value="ECO:0007669"/>
    <property type="project" value="UniProtKB-UniRule"/>
</dbReference>
<evidence type="ECO:0000313" key="10">
    <source>
        <dbReference type="Proteomes" id="UP000184432"/>
    </source>
</evidence>
<feature type="transmembrane region" description="Helical" evidence="8">
    <location>
        <begin position="30"/>
        <end position="48"/>
    </location>
</feature>